<dbReference type="Proteomes" id="UP000606490">
    <property type="component" value="Unassembled WGS sequence"/>
</dbReference>
<proteinExistence type="predicted"/>
<evidence type="ECO:0000313" key="2">
    <source>
        <dbReference type="Proteomes" id="UP000606490"/>
    </source>
</evidence>
<dbReference type="EMBL" id="JAEUXJ010000001">
    <property type="protein sequence ID" value="MBL6454588.1"/>
    <property type="molecule type" value="Genomic_DNA"/>
</dbReference>
<name>A0ABS1UYQ2_9PROT</name>
<reference evidence="1 2" key="1">
    <citation type="submission" date="2021-01" db="EMBL/GenBank/DDBJ databases">
        <title>Belnapia mucosa sp. nov. and Belnapia arida sp. nov., isolated from the Tabernas Desert (Almeria, Spain).</title>
        <authorList>
            <person name="Molina-Menor E."/>
            <person name="Vidal-Verdu A."/>
            <person name="Calonge A."/>
            <person name="Satari L."/>
            <person name="Pereto Magraner J."/>
            <person name="Porcar Miralles M."/>
        </authorList>
    </citation>
    <scope>NUCLEOTIDE SEQUENCE [LARGE SCALE GENOMIC DNA]</scope>
    <source>
        <strain evidence="1 2">T6</strain>
    </source>
</reference>
<comment type="caution">
    <text evidence="1">The sequence shown here is derived from an EMBL/GenBank/DDBJ whole genome shotgun (WGS) entry which is preliminary data.</text>
</comment>
<evidence type="ECO:0000313" key="1">
    <source>
        <dbReference type="EMBL" id="MBL6454588.1"/>
    </source>
</evidence>
<sequence length="99" mass="10977">MSMKHSEFVVGQAFTTGHGLWRCTDVGARTVVAIRIDAAEIVSVLGGKETASVVDPRRDPSWLKGPPYALAETVFDEYDFAALRPVAERDVMGWEPERR</sequence>
<protein>
    <submittedName>
        <fullName evidence="1">Uncharacterized protein</fullName>
    </submittedName>
</protein>
<dbReference type="RefSeq" id="WP_202824280.1">
    <property type="nucleotide sequence ID" value="NZ_JAEUXJ010000001.1"/>
</dbReference>
<gene>
    <name evidence="1" type="ORF">JMJ55_04575</name>
</gene>
<accession>A0ABS1UYQ2</accession>
<organism evidence="1 2">
    <name type="scientific">Belnapia mucosa</name>
    <dbReference type="NCBI Taxonomy" id="2804532"/>
    <lineage>
        <taxon>Bacteria</taxon>
        <taxon>Pseudomonadati</taxon>
        <taxon>Pseudomonadota</taxon>
        <taxon>Alphaproteobacteria</taxon>
        <taxon>Acetobacterales</taxon>
        <taxon>Roseomonadaceae</taxon>
        <taxon>Belnapia</taxon>
    </lineage>
</organism>
<keyword evidence="2" id="KW-1185">Reference proteome</keyword>